<dbReference type="PANTHER" id="PTHR11908:SF132">
    <property type="entry name" value="ALDEHYDE OXIDASE 1-RELATED"/>
    <property type="match status" value="1"/>
</dbReference>
<dbReference type="SMART" id="SM01008">
    <property type="entry name" value="Ald_Xan_dh_C"/>
    <property type="match status" value="1"/>
</dbReference>
<dbReference type="Gene3D" id="3.90.1170.50">
    <property type="entry name" value="Aldehyde oxidase/xanthine dehydrogenase, a/b hammerhead"/>
    <property type="match status" value="1"/>
</dbReference>
<evidence type="ECO:0000256" key="1">
    <source>
        <dbReference type="ARBA" id="ARBA00022505"/>
    </source>
</evidence>
<dbReference type="EMBL" id="UINC01029261">
    <property type="protein sequence ID" value="SVB11686.1"/>
    <property type="molecule type" value="Genomic_DNA"/>
</dbReference>
<feature type="non-terminal residue" evidence="4">
    <location>
        <position position="210"/>
    </location>
</feature>
<evidence type="ECO:0000256" key="2">
    <source>
        <dbReference type="ARBA" id="ARBA00023002"/>
    </source>
</evidence>
<dbReference type="InterPro" id="IPR036856">
    <property type="entry name" value="Ald_Oxase/Xan_DH_a/b_sf"/>
</dbReference>
<dbReference type="PANTHER" id="PTHR11908">
    <property type="entry name" value="XANTHINE DEHYDROGENASE"/>
    <property type="match status" value="1"/>
</dbReference>
<dbReference type="SUPFAM" id="SSF54665">
    <property type="entry name" value="CO dehydrogenase molybdoprotein N-domain-like"/>
    <property type="match status" value="1"/>
</dbReference>
<name>A0A382BD23_9ZZZZ</name>
<keyword evidence="1" id="KW-0500">Molybdenum</keyword>
<dbReference type="GO" id="GO:0005506">
    <property type="term" value="F:iron ion binding"/>
    <property type="evidence" value="ECO:0007669"/>
    <property type="project" value="InterPro"/>
</dbReference>
<proteinExistence type="predicted"/>
<dbReference type="InterPro" id="IPR016208">
    <property type="entry name" value="Ald_Oxase/xanthine_DH-like"/>
</dbReference>
<evidence type="ECO:0000259" key="3">
    <source>
        <dbReference type="SMART" id="SM01008"/>
    </source>
</evidence>
<gene>
    <name evidence="4" type="ORF">METZ01_LOCUS164540</name>
</gene>
<reference evidence="4" key="1">
    <citation type="submission" date="2018-05" db="EMBL/GenBank/DDBJ databases">
        <authorList>
            <person name="Lanie J.A."/>
            <person name="Ng W.-L."/>
            <person name="Kazmierczak K.M."/>
            <person name="Andrzejewski T.M."/>
            <person name="Davidsen T.M."/>
            <person name="Wayne K.J."/>
            <person name="Tettelin H."/>
            <person name="Glass J.I."/>
            <person name="Rusch D."/>
            <person name="Podicherti R."/>
            <person name="Tsui H.-C.T."/>
            <person name="Winkler M.E."/>
        </authorList>
    </citation>
    <scope>NUCLEOTIDE SEQUENCE</scope>
</reference>
<sequence>MAYNLIGKDFIPPDIHGKVTGKAKYAEDFRAEGMVFGKLLTSPVPHGRVTNIDASEALAMDGVLAVLTADEVLPVPEPGVPLLTNEPLYVGAPILAVAAVDETTAEDAIDAITYDLEPLPFVMDPMDSLFPGGPDARVGVNVVDNSFGGPPSMRNLKWSAQDFGAVEEGYQLPLGESVAEWSYGDLEAGFSSAALVMDETFVTASTAHHS</sequence>
<protein>
    <recommendedName>
        <fullName evidence="3">Aldehyde oxidase/xanthine dehydrogenase a/b hammerhead domain-containing protein</fullName>
    </recommendedName>
</protein>
<dbReference type="GO" id="GO:0016491">
    <property type="term" value="F:oxidoreductase activity"/>
    <property type="evidence" value="ECO:0007669"/>
    <property type="project" value="UniProtKB-KW"/>
</dbReference>
<organism evidence="4">
    <name type="scientific">marine metagenome</name>
    <dbReference type="NCBI Taxonomy" id="408172"/>
    <lineage>
        <taxon>unclassified sequences</taxon>
        <taxon>metagenomes</taxon>
        <taxon>ecological metagenomes</taxon>
    </lineage>
</organism>
<feature type="domain" description="Aldehyde oxidase/xanthine dehydrogenase a/b hammerhead" evidence="3">
    <location>
        <begin position="20"/>
        <end position="120"/>
    </location>
</feature>
<dbReference type="Pfam" id="PF01315">
    <property type="entry name" value="Ald_Xan_dh_C"/>
    <property type="match status" value="1"/>
</dbReference>
<dbReference type="AlphaFoldDB" id="A0A382BD23"/>
<dbReference type="Gene3D" id="3.30.365.10">
    <property type="entry name" value="Aldehyde oxidase/xanthine dehydrogenase, molybdopterin binding domain"/>
    <property type="match status" value="2"/>
</dbReference>
<evidence type="ECO:0000313" key="4">
    <source>
        <dbReference type="EMBL" id="SVB11686.1"/>
    </source>
</evidence>
<dbReference type="InterPro" id="IPR000674">
    <property type="entry name" value="Ald_Oxase/Xan_DH_a/b"/>
</dbReference>
<keyword evidence="2" id="KW-0560">Oxidoreductase</keyword>
<accession>A0A382BD23</accession>